<evidence type="ECO:0000313" key="7">
    <source>
        <dbReference type="Proteomes" id="UP000586093"/>
    </source>
</evidence>
<gene>
    <name evidence="6" type="primary">ssuE</name>
    <name evidence="6" type="ORF">H4F90_12790</name>
</gene>
<dbReference type="Gene3D" id="3.40.50.360">
    <property type="match status" value="1"/>
</dbReference>
<dbReference type="SUPFAM" id="SSF52218">
    <property type="entry name" value="Flavoproteins"/>
    <property type="match status" value="1"/>
</dbReference>
<evidence type="ECO:0000259" key="5">
    <source>
        <dbReference type="Pfam" id="PF03358"/>
    </source>
</evidence>
<keyword evidence="7" id="KW-1185">Reference proteome</keyword>
<protein>
    <submittedName>
        <fullName evidence="6">NADPH-dependent FMN reductase</fullName>
        <ecNumber evidence="6">1.5.1.38</ecNumber>
    </submittedName>
</protein>
<dbReference type="PANTHER" id="PTHR43408">
    <property type="entry name" value="FMN REDUCTASE (NADPH)"/>
    <property type="match status" value="1"/>
</dbReference>
<keyword evidence="4 6" id="KW-0560">Oxidoreductase</keyword>
<comment type="caution">
    <text evidence="6">The sequence shown here is derived from an EMBL/GenBank/DDBJ whole genome shotgun (WGS) entry which is preliminary data.</text>
</comment>
<dbReference type="GO" id="GO:0052873">
    <property type="term" value="F:FMN reductase (NADPH) activity"/>
    <property type="evidence" value="ECO:0007669"/>
    <property type="project" value="UniProtKB-EC"/>
</dbReference>
<dbReference type="Proteomes" id="UP000586093">
    <property type="component" value="Unassembled WGS sequence"/>
</dbReference>
<dbReference type="InterPro" id="IPR020048">
    <property type="entry name" value="NADPH-dep_FMN_reduc_SsuE"/>
</dbReference>
<reference evidence="6 7" key="1">
    <citation type="submission" date="2020-08" db="EMBL/GenBank/DDBJ databases">
        <title>Aquariorum lacteus gen. nov., sp. nov., a new member of the family Comamonadaceae, isolated from freshwater aquarium.</title>
        <authorList>
            <person name="Chun S.-J."/>
        </authorList>
    </citation>
    <scope>NUCLEOTIDE SEQUENCE [LARGE SCALE GENOMIC DNA]</scope>
    <source>
        <strain evidence="6 7">SJAQ100</strain>
    </source>
</reference>
<dbReference type="NCBIfam" id="TIGR03567">
    <property type="entry name" value="FMN_reduc_SsuE"/>
    <property type="match status" value="1"/>
</dbReference>
<proteinExistence type="inferred from homology"/>
<dbReference type="AlphaFoldDB" id="A0A839HW09"/>
<dbReference type="InterPro" id="IPR051814">
    <property type="entry name" value="NAD(P)H-dep_FMN_reductase"/>
</dbReference>
<dbReference type="RefSeq" id="WP_182665206.1">
    <property type="nucleotide sequence ID" value="NZ_JACIVI010000005.1"/>
</dbReference>
<evidence type="ECO:0000313" key="6">
    <source>
        <dbReference type="EMBL" id="MBB1162854.1"/>
    </source>
</evidence>
<dbReference type="GO" id="GO:0046306">
    <property type="term" value="P:alkanesulfonate catabolic process"/>
    <property type="evidence" value="ECO:0007669"/>
    <property type="project" value="InterPro"/>
</dbReference>
<name>A0A839HW09_9BURK</name>
<evidence type="ECO:0000256" key="2">
    <source>
        <dbReference type="ARBA" id="ARBA00022630"/>
    </source>
</evidence>
<dbReference type="EMBL" id="JACIVI010000005">
    <property type="protein sequence ID" value="MBB1162854.1"/>
    <property type="molecule type" value="Genomic_DNA"/>
</dbReference>
<comment type="similarity">
    <text evidence="1">Belongs to the SsuE family.</text>
</comment>
<accession>A0A839HW09</accession>
<evidence type="ECO:0000256" key="3">
    <source>
        <dbReference type="ARBA" id="ARBA00022643"/>
    </source>
</evidence>
<sequence>MSSSLPPLRIVGLSGSPSNRSRSAWLLQLALTRLESRALRIDNVPIRELPPAALLAGDLDDAPLRRALGVVAESDLLVIATPIYKASASGLLKVFLDLLPQDGLRGKTVLPLATGGSLAHLLALDWSLRPVLAALGVRHILDTVYATEAQLPPHAAGGYLPDPALLVRLDEALQPLRAPARTPPVLSPLR</sequence>
<keyword evidence="2" id="KW-0285">Flavoprotein</keyword>
<evidence type="ECO:0000256" key="1">
    <source>
        <dbReference type="ARBA" id="ARBA00005990"/>
    </source>
</evidence>
<dbReference type="InterPro" id="IPR005025">
    <property type="entry name" value="FMN_Rdtase-like_dom"/>
</dbReference>
<evidence type="ECO:0000256" key="4">
    <source>
        <dbReference type="ARBA" id="ARBA00023002"/>
    </source>
</evidence>
<dbReference type="InterPro" id="IPR029039">
    <property type="entry name" value="Flavoprotein-like_sf"/>
</dbReference>
<keyword evidence="3" id="KW-0288">FMN</keyword>
<organism evidence="6 7">
    <name type="scientific">Aquariibacter albus</name>
    <dbReference type="NCBI Taxonomy" id="2759899"/>
    <lineage>
        <taxon>Bacteria</taxon>
        <taxon>Pseudomonadati</taxon>
        <taxon>Pseudomonadota</taxon>
        <taxon>Betaproteobacteria</taxon>
        <taxon>Burkholderiales</taxon>
        <taxon>Sphaerotilaceae</taxon>
        <taxon>Aquariibacter</taxon>
    </lineage>
</organism>
<dbReference type="Pfam" id="PF03358">
    <property type="entry name" value="FMN_red"/>
    <property type="match status" value="1"/>
</dbReference>
<feature type="domain" description="NADPH-dependent FMN reductase-like" evidence="5">
    <location>
        <begin position="9"/>
        <end position="147"/>
    </location>
</feature>
<dbReference type="EC" id="1.5.1.38" evidence="6"/>
<dbReference type="PANTHER" id="PTHR43408:SF1">
    <property type="entry name" value="FMN REDUCTASE (NADPH)"/>
    <property type="match status" value="1"/>
</dbReference>